<protein>
    <submittedName>
        <fullName evidence="1">Uncharacterized protein</fullName>
    </submittedName>
</protein>
<name>A0ABP9KQ65_9SPHN</name>
<evidence type="ECO:0000313" key="1">
    <source>
        <dbReference type="EMBL" id="GAA5061314.1"/>
    </source>
</evidence>
<accession>A0ABP9KQ65</accession>
<keyword evidence="2" id="KW-1185">Reference proteome</keyword>
<organism evidence="1 2">
    <name type="scientific">Erythrobacter westpacificensis</name>
    <dbReference type="NCBI Taxonomy" id="1055231"/>
    <lineage>
        <taxon>Bacteria</taxon>
        <taxon>Pseudomonadati</taxon>
        <taxon>Pseudomonadota</taxon>
        <taxon>Alphaproteobacteria</taxon>
        <taxon>Sphingomonadales</taxon>
        <taxon>Erythrobacteraceae</taxon>
        <taxon>Erythrobacter/Porphyrobacter group</taxon>
        <taxon>Erythrobacter</taxon>
    </lineage>
</organism>
<sequence length="133" mass="14764">MIDRWLDQHPARLFLLATYLANGSKAETTDARQAVIDGWMQSIAEFEQAAEQFNQDGVPLAIEGLDALACYIDALEPTGELKRFAEVLKGVVNANRAYADTKQERTDFDRWGARPLLPELRELSAKLLGIAAS</sequence>
<evidence type="ECO:0000313" key="2">
    <source>
        <dbReference type="Proteomes" id="UP001500518"/>
    </source>
</evidence>
<proteinExistence type="predicted"/>
<reference evidence="2" key="1">
    <citation type="journal article" date="2019" name="Int. J. Syst. Evol. Microbiol.">
        <title>The Global Catalogue of Microorganisms (GCM) 10K type strain sequencing project: providing services to taxonomists for standard genome sequencing and annotation.</title>
        <authorList>
            <consortium name="The Broad Institute Genomics Platform"/>
            <consortium name="The Broad Institute Genome Sequencing Center for Infectious Disease"/>
            <person name="Wu L."/>
            <person name="Ma J."/>
        </authorList>
    </citation>
    <scope>NUCLEOTIDE SEQUENCE [LARGE SCALE GENOMIC DNA]</scope>
    <source>
        <strain evidence="2">JCM 18014</strain>
    </source>
</reference>
<comment type="caution">
    <text evidence="1">The sequence shown here is derived from an EMBL/GenBank/DDBJ whole genome shotgun (WGS) entry which is preliminary data.</text>
</comment>
<gene>
    <name evidence="1" type="ORF">GCM10023208_30520</name>
</gene>
<dbReference type="EMBL" id="BAABHV010000022">
    <property type="protein sequence ID" value="GAA5061314.1"/>
    <property type="molecule type" value="Genomic_DNA"/>
</dbReference>
<dbReference type="Proteomes" id="UP001500518">
    <property type="component" value="Unassembled WGS sequence"/>
</dbReference>